<evidence type="ECO:0000256" key="1">
    <source>
        <dbReference type="ARBA" id="ARBA00006484"/>
    </source>
</evidence>
<keyword evidence="6" id="KW-1185">Reference proteome</keyword>
<dbReference type="PROSITE" id="PS00061">
    <property type="entry name" value="ADH_SHORT"/>
    <property type="match status" value="1"/>
</dbReference>
<dbReference type="InterPro" id="IPR036291">
    <property type="entry name" value="NAD(P)-bd_dom_sf"/>
</dbReference>
<dbReference type="Pfam" id="PF00106">
    <property type="entry name" value="adh_short"/>
    <property type="match status" value="1"/>
</dbReference>
<evidence type="ECO:0000256" key="2">
    <source>
        <dbReference type="ARBA" id="ARBA00023002"/>
    </source>
</evidence>
<dbReference type="InterPro" id="IPR002347">
    <property type="entry name" value="SDR_fam"/>
</dbReference>
<dbReference type="SUPFAM" id="SSF51735">
    <property type="entry name" value="NAD(P)-binding Rossmann-fold domains"/>
    <property type="match status" value="1"/>
</dbReference>
<evidence type="ECO:0000256" key="3">
    <source>
        <dbReference type="RuleBase" id="RU000363"/>
    </source>
</evidence>
<reference evidence="5" key="2">
    <citation type="submission" date="2020-09" db="EMBL/GenBank/DDBJ databases">
        <authorList>
            <person name="Sun Q."/>
            <person name="Zhou Y."/>
        </authorList>
    </citation>
    <scope>NUCLEOTIDE SEQUENCE</scope>
    <source>
        <strain evidence="5">CGMCC 1.15290</strain>
    </source>
</reference>
<dbReference type="AlphaFoldDB" id="A0A917IY53"/>
<evidence type="ECO:0000313" key="6">
    <source>
        <dbReference type="Proteomes" id="UP000627292"/>
    </source>
</evidence>
<dbReference type="PANTHER" id="PTHR44196">
    <property type="entry name" value="DEHYDROGENASE/REDUCTASE SDR FAMILY MEMBER 7B"/>
    <property type="match status" value="1"/>
</dbReference>
<dbReference type="Proteomes" id="UP000627292">
    <property type="component" value="Unassembled WGS sequence"/>
</dbReference>
<dbReference type="PRINTS" id="PR00080">
    <property type="entry name" value="SDRFAMILY"/>
</dbReference>
<accession>A0A917IY53</accession>
<gene>
    <name evidence="5" type="ORF">GCM10011379_22160</name>
</gene>
<evidence type="ECO:0000259" key="4">
    <source>
        <dbReference type="SMART" id="SM00822"/>
    </source>
</evidence>
<dbReference type="Gene3D" id="3.40.50.720">
    <property type="entry name" value="NAD(P)-binding Rossmann-like Domain"/>
    <property type="match status" value="1"/>
</dbReference>
<feature type="domain" description="Ketoreductase" evidence="4">
    <location>
        <begin position="6"/>
        <end position="182"/>
    </location>
</feature>
<dbReference type="EMBL" id="BMIB01000002">
    <property type="protein sequence ID" value="GGH67180.1"/>
    <property type="molecule type" value="Genomic_DNA"/>
</dbReference>
<dbReference type="GO" id="GO:0016491">
    <property type="term" value="F:oxidoreductase activity"/>
    <property type="evidence" value="ECO:0007669"/>
    <property type="project" value="UniProtKB-KW"/>
</dbReference>
<dbReference type="InterPro" id="IPR020904">
    <property type="entry name" value="Sc_DH/Rdtase_CS"/>
</dbReference>
<comment type="caution">
    <text evidence="5">The sequence shown here is derived from an EMBL/GenBank/DDBJ whole genome shotgun (WGS) entry which is preliminary data.</text>
</comment>
<protein>
    <recommendedName>
        <fullName evidence="4">Ketoreductase domain-containing protein</fullName>
    </recommendedName>
</protein>
<dbReference type="PRINTS" id="PR00081">
    <property type="entry name" value="GDHRDH"/>
</dbReference>
<dbReference type="PANTHER" id="PTHR44196:SF1">
    <property type="entry name" value="DEHYDROGENASE_REDUCTASE SDR FAMILY MEMBER 7B"/>
    <property type="match status" value="1"/>
</dbReference>
<sequence length="247" mass="26882">MNITGKTILITGGGSGIGLETARLFAQQGNTIIITGRNREKLERAAATIGNAAYYSCDVTSEADVLQLKDAITNRFGKLDILMNNAGLAYLHNLSNTTDSYAYAAGEITTNYLSTIRLISLFLPLLQQQQQSAIINISSIAAFTPAFSLPTYSASKAALHAYTQSLRYSLGLVSQVKVFEVMPSLVDTEFARDIPTTNKLSALEVAEAIIQGVKDDVYEMHVGETEQLYQHFFSNSTQAFQVLNHIG</sequence>
<comment type="similarity">
    <text evidence="1 3">Belongs to the short-chain dehydrogenases/reductases (SDR) family.</text>
</comment>
<proteinExistence type="inferred from homology"/>
<name>A0A917IY53_9BACT</name>
<reference evidence="5" key="1">
    <citation type="journal article" date="2014" name="Int. J. Syst. Evol. Microbiol.">
        <title>Complete genome sequence of Corynebacterium casei LMG S-19264T (=DSM 44701T), isolated from a smear-ripened cheese.</title>
        <authorList>
            <consortium name="US DOE Joint Genome Institute (JGI-PGF)"/>
            <person name="Walter F."/>
            <person name="Albersmeier A."/>
            <person name="Kalinowski J."/>
            <person name="Ruckert C."/>
        </authorList>
    </citation>
    <scope>NUCLEOTIDE SEQUENCE</scope>
    <source>
        <strain evidence="5">CGMCC 1.15290</strain>
    </source>
</reference>
<dbReference type="SMART" id="SM00822">
    <property type="entry name" value="PKS_KR"/>
    <property type="match status" value="1"/>
</dbReference>
<keyword evidence="2" id="KW-0560">Oxidoreductase</keyword>
<dbReference type="InterPro" id="IPR057326">
    <property type="entry name" value="KR_dom"/>
</dbReference>
<dbReference type="GO" id="GO:0016020">
    <property type="term" value="C:membrane"/>
    <property type="evidence" value="ECO:0007669"/>
    <property type="project" value="TreeGrafter"/>
</dbReference>
<dbReference type="RefSeq" id="WP_188952089.1">
    <property type="nucleotide sequence ID" value="NZ_BMIB01000002.1"/>
</dbReference>
<organism evidence="5 6">
    <name type="scientific">Filimonas zeae</name>
    <dbReference type="NCBI Taxonomy" id="1737353"/>
    <lineage>
        <taxon>Bacteria</taxon>
        <taxon>Pseudomonadati</taxon>
        <taxon>Bacteroidota</taxon>
        <taxon>Chitinophagia</taxon>
        <taxon>Chitinophagales</taxon>
        <taxon>Chitinophagaceae</taxon>
        <taxon>Filimonas</taxon>
    </lineage>
</organism>
<evidence type="ECO:0000313" key="5">
    <source>
        <dbReference type="EMBL" id="GGH67180.1"/>
    </source>
</evidence>